<dbReference type="FunFam" id="3.30.470.30:FF:000002">
    <property type="entry name" value="DNA ligase"/>
    <property type="match status" value="1"/>
</dbReference>
<keyword evidence="3 14" id="KW-0436">Ligase</keyword>
<feature type="compositionally biased region" description="Low complexity" evidence="16">
    <location>
        <begin position="156"/>
        <end position="175"/>
    </location>
</feature>
<dbReference type="NCBIfam" id="TIGR00574">
    <property type="entry name" value="dnl1"/>
    <property type="match status" value="1"/>
</dbReference>
<accession>A0ABD3RI80</accession>
<keyword evidence="11" id="KW-0539">Nucleus</keyword>
<dbReference type="Gene3D" id="3.30.470.30">
    <property type="entry name" value="DNA ligase/mRNA capping enzyme"/>
    <property type="match status" value="1"/>
</dbReference>
<evidence type="ECO:0000313" key="19">
    <source>
        <dbReference type="Proteomes" id="UP001530377"/>
    </source>
</evidence>
<feature type="compositionally biased region" description="Low complexity" evidence="16">
    <location>
        <begin position="273"/>
        <end position="284"/>
    </location>
</feature>
<evidence type="ECO:0000256" key="2">
    <source>
        <dbReference type="ARBA" id="ARBA00007572"/>
    </source>
</evidence>
<dbReference type="GO" id="GO:0006281">
    <property type="term" value="P:DNA repair"/>
    <property type="evidence" value="ECO:0007669"/>
    <property type="project" value="UniProtKB-KW"/>
</dbReference>
<evidence type="ECO:0000256" key="14">
    <source>
        <dbReference type="RuleBase" id="RU000617"/>
    </source>
</evidence>
<feature type="compositionally biased region" description="Acidic residues" evidence="16">
    <location>
        <begin position="182"/>
        <end position="234"/>
    </location>
</feature>
<reference evidence="18 19" key="1">
    <citation type="submission" date="2024-10" db="EMBL/GenBank/DDBJ databases">
        <title>Updated reference genomes for cyclostephanoid diatoms.</title>
        <authorList>
            <person name="Roberts W.R."/>
            <person name="Alverson A.J."/>
        </authorList>
    </citation>
    <scope>NUCLEOTIDE SEQUENCE [LARGE SCALE GENOMIC DNA]</scope>
    <source>
        <strain evidence="18 19">AJA228-03</strain>
    </source>
</reference>
<dbReference type="Pfam" id="PF04675">
    <property type="entry name" value="DNA_ligase_A_N"/>
    <property type="match status" value="1"/>
</dbReference>
<evidence type="ECO:0000259" key="17">
    <source>
        <dbReference type="PROSITE" id="PS50160"/>
    </source>
</evidence>
<dbReference type="CDD" id="cd07969">
    <property type="entry name" value="OBF_DNA_ligase_I"/>
    <property type="match status" value="1"/>
</dbReference>
<dbReference type="EMBL" id="JALLPB020000220">
    <property type="protein sequence ID" value="KAL3812047.1"/>
    <property type="molecule type" value="Genomic_DNA"/>
</dbReference>
<sequence length="1052" mass="113395">MAGQRSLTSFFGVASSSSSSTAKTTAPTATSASREAGGYGEKKGGGAALRRDADVVVGRKENATNDGIDINVMGRDEEDDDSRDERGRKRKTSVGVLPPSNNADIVVASGVPAAAAEDEEEDLVDTDDEVARADEAGGGGTTPDTSMTRGRRAAGRRGSSSAAIAVAASSISGVGTRKRVIDDDESEDDDGDEEEEEEYIDDHDRDAEDDDDMGDEDEESIVDGENDDRDDDHDEPVVGTIDASPRGMGSSNKKQKTLDGRDAPPHPHPAVLSKKTSSASTTTNKKSEVVARSMKSNKRLLDIMSSEVDVNATNDGELLWMPYDKPAPYSALCDVFTAIEGTSGRLEIQERLTTFFRMVLLRDGGGGGGVGNDDDDDEEDEDEEKKADDDEGGARGNATKGSEGAAVEAAVPSTKKSDLYALVYLTSNTVAPQHDNIELGVGDSILIKAIGEASGTSNDFIKKKYEKEGDLGNVAMNAKGRQRTLVGFGAVGKKGAMGGGGPRRLSCVDVLRVFKEIANVTGSQSQKWKVDKIKSLLVRAKGTESKYIIRGLQGKLRIGLAQSTVLASLAHAVVLTRPAGVMRPSAARLNEIRNMDGTDGACGSVHAYPDAARKLCCRPEHPLDVQLEAAAAIVKRAYNEVPSYDSLVDALLSQPLHELHRHCTLKPGVPVGPMLAKPTKSIKDVLKRLDGMKFTLEYKYDGERAQIHMLPNGETRVFSRSLLDSSEKFPEVPLYTQESCAASGVTDFVLDAEVVAFNRETGQFAPFQVLSTRKRTGESAESAKIRVIVQAFDLMYLNGKSLLDKKLSERRDLMKKNFLPIDGKFQYATSMDHKEDGDTAAIEEFLDAAVKGQCEGLMVKTLDENAAYEPSRRSLNWLKLKKDYLDGLGDSVDLVPLGAYHGKGKRTGVYGAYLLACYDEDTEQFQSVCKIGTGFSDEDLRDLSASLNNHTIPEKSPQYNVSDTLACDVWFDAVQVWEVKAADLSKSSTHKGAIDKTGEVGRGIGLRFPRFERVRQDKKPEAATTSDQILEMYYAQDSIVGGADGGDDMDGI</sequence>
<comment type="subcellular location">
    <subcellularLocation>
        <location evidence="1">Nucleus</location>
    </subcellularLocation>
</comment>
<dbReference type="GO" id="GO:0003910">
    <property type="term" value="F:DNA ligase (ATP) activity"/>
    <property type="evidence" value="ECO:0007669"/>
    <property type="project" value="UniProtKB-EC"/>
</dbReference>
<comment type="similarity">
    <text evidence="2 15">Belongs to the ATP-dependent DNA ligase family.</text>
</comment>
<feature type="compositionally biased region" description="Acidic residues" evidence="16">
    <location>
        <begin position="116"/>
        <end position="128"/>
    </location>
</feature>
<dbReference type="FunFam" id="2.40.50.140:FF:000062">
    <property type="entry name" value="DNA ligase"/>
    <property type="match status" value="1"/>
</dbReference>
<dbReference type="PANTHER" id="PTHR45674:SF4">
    <property type="entry name" value="DNA LIGASE 1"/>
    <property type="match status" value="1"/>
</dbReference>
<dbReference type="CDD" id="cd07900">
    <property type="entry name" value="Adenylation_DNA_ligase_I_Euk"/>
    <property type="match status" value="1"/>
</dbReference>
<dbReference type="InterPro" id="IPR000977">
    <property type="entry name" value="DNA_ligase_ATP-dep"/>
</dbReference>
<dbReference type="InterPro" id="IPR012309">
    <property type="entry name" value="DNA_ligase_ATP-dep_C"/>
</dbReference>
<dbReference type="InterPro" id="IPR012340">
    <property type="entry name" value="NA-bd_OB-fold"/>
</dbReference>
<evidence type="ECO:0000256" key="8">
    <source>
        <dbReference type="ARBA" id="ARBA00022840"/>
    </source>
</evidence>
<feature type="region of interest" description="Disordered" evidence="16">
    <location>
        <begin position="366"/>
        <end position="409"/>
    </location>
</feature>
<evidence type="ECO:0000256" key="16">
    <source>
        <dbReference type="SAM" id="MobiDB-lite"/>
    </source>
</evidence>
<dbReference type="Gene3D" id="3.30.1490.70">
    <property type="match status" value="1"/>
</dbReference>
<evidence type="ECO:0000256" key="3">
    <source>
        <dbReference type="ARBA" id="ARBA00022598"/>
    </source>
</evidence>
<feature type="domain" description="ATP-dependent DNA ligase family profile" evidence="17">
    <location>
        <begin position="780"/>
        <end position="919"/>
    </location>
</feature>
<keyword evidence="5" id="KW-0235">DNA replication</keyword>
<keyword evidence="7 14" id="KW-0227">DNA damage</keyword>
<dbReference type="InterPro" id="IPR036599">
    <property type="entry name" value="DNA_ligase_N_sf"/>
</dbReference>
<dbReference type="GO" id="GO:0005634">
    <property type="term" value="C:nucleus"/>
    <property type="evidence" value="ECO:0007669"/>
    <property type="project" value="UniProtKB-SubCell"/>
</dbReference>
<proteinExistence type="inferred from homology"/>
<comment type="catalytic activity">
    <reaction evidence="13 14">
        <text>ATP + (deoxyribonucleotide)n-3'-hydroxyl + 5'-phospho-(deoxyribonucleotide)m = (deoxyribonucleotide)n+m + AMP + diphosphate.</text>
        <dbReference type="EC" id="6.5.1.1"/>
    </reaction>
</comment>
<evidence type="ECO:0000313" key="18">
    <source>
        <dbReference type="EMBL" id="KAL3812047.1"/>
    </source>
</evidence>
<evidence type="ECO:0000256" key="12">
    <source>
        <dbReference type="ARBA" id="ARBA00023306"/>
    </source>
</evidence>
<dbReference type="InterPro" id="IPR016059">
    <property type="entry name" value="DNA_ligase_ATP-dep_CS"/>
</dbReference>
<name>A0ABD3RI80_9STRA</name>
<feature type="region of interest" description="Disordered" evidence="16">
    <location>
        <begin position="1"/>
        <end position="287"/>
    </location>
</feature>
<dbReference type="Proteomes" id="UP001530377">
    <property type="component" value="Unassembled WGS sequence"/>
</dbReference>
<dbReference type="PANTHER" id="PTHR45674">
    <property type="entry name" value="DNA LIGASE 1/3 FAMILY MEMBER"/>
    <property type="match status" value="1"/>
</dbReference>
<comment type="caution">
    <text evidence="18">The sequence shown here is derived from an EMBL/GenBank/DDBJ whole genome shotgun (WGS) entry which is preliminary data.</text>
</comment>
<keyword evidence="6 14" id="KW-0547">Nucleotide-binding</keyword>
<keyword evidence="10 14" id="KW-0234">DNA repair</keyword>
<dbReference type="GO" id="GO:0006310">
    <property type="term" value="P:DNA recombination"/>
    <property type="evidence" value="ECO:0007669"/>
    <property type="project" value="UniProtKB-KW"/>
</dbReference>
<keyword evidence="4" id="KW-0132">Cell division</keyword>
<dbReference type="InterPro" id="IPR050191">
    <property type="entry name" value="ATP-dep_DNA_ligase"/>
</dbReference>
<evidence type="ECO:0000256" key="13">
    <source>
        <dbReference type="ARBA" id="ARBA00034003"/>
    </source>
</evidence>
<organism evidence="18 19">
    <name type="scientific">Cyclostephanos tholiformis</name>
    <dbReference type="NCBI Taxonomy" id="382380"/>
    <lineage>
        <taxon>Eukaryota</taxon>
        <taxon>Sar</taxon>
        <taxon>Stramenopiles</taxon>
        <taxon>Ochrophyta</taxon>
        <taxon>Bacillariophyta</taxon>
        <taxon>Coscinodiscophyceae</taxon>
        <taxon>Thalassiosirophycidae</taxon>
        <taxon>Stephanodiscales</taxon>
        <taxon>Stephanodiscaceae</taxon>
        <taxon>Cyclostephanos</taxon>
    </lineage>
</organism>
<dbReference type="PROSITE" id="PS00333">
    <property type="entry name" value="DNA_LIGASE_A2"/>
    <property type="match status" value="1"/>
</dbReference>
<dbReference type="GO" id="GO:0005524">
    <property type="term" value="F:ATP binding"/>
    <property type="evidence" value="ECO:0007669"/>
    <property type="project" value="UniProtKB-KW"/>
</dbReference>
<dbReference type="SUPFAM" id="SSF50249">
    <property type="entry name" value="Nucleic acid-binding proteins"/>
    <property type="match status" value="1"/>
</dbReference>
<feature type="compositionally biased region" description="Basic and acidic residues" evidence="16">
    <location>
        <begin position="40"/>
        <end position="63"/>
    </location>
</feature>
<dbReference type="InterPro" id="IPR012310">
    <property type="entry name" value="DNA_ligase_ATP-dep_cent"/>
</dbReference>
<dbReference type="SUPFAM" id="SSF56091">
    <property type="entry name" value="DNA ligase/mRNA capping enzyme, catalytic domain"/>
    <property type="match status" value="1"/>
</dbReference>
<dbReference type="GO" id="GO:0006260">
    <property type="term" value="P:DNA replication"/>
    <property type="evidence" value="ECO:0007669"/>
    <property type="project" value="UniProtKB-KW"/>
</dbReference>
<gene>
    <name evidence="18" type="ORF">ACHAXA_010019</name>
</gene>
<keyword evidence="19" id="KW-1185">Reference proteome</keyword>
<feature type="compositionally biased region" description="Basic and acidic residues" evidence="16">
    <location>
        <begin position="256"/>
        <end position="265"/>
    </location>
</feature>
<keyword evidence="12" id="KW-0131">Cell cycle</keyword>
<evidence type="ECO:0000256" key="4">
    <source>
        <dbReference type="ARBA" id="ARBA00022618"/>
    </source>
</evidence>
<keyword evidence="8 14" id="KW-0067">ATP-binding</keyword>
<dbReference type="Gene3D" id="1.10.3260.10">
    <property type="entry name" value="DNA ligase, ATP-dependent, N-terminal domain"/>
    <property type="match status" value="1"/>
</dbReference>
<evidence type="ECO:0000256" key="7">
    <source>
        <dbReference type="ARBA" id="ARBA00022763"/>
    </source>
</evidence>
<evidence type="ECO:0000256" key="10">
    <source>
        <dbReference type="ARBA" id="ARBA00023204"/>
    </source>
</evidence>
<dbReference type="GO" id="GO:0051301">
    <property type="term" value="P:cell division"/>
    <property type="evidence" value="ECO:0007669"/>
    <property type="project" value="UniProtKB-KW"/>
</dbReference>
<keyword evidence="9 14" id="KW-0233">DNA recombination</keyword>
<evidence type="ECO:0000256" key="15">
    <source>
        <dbReference type="RuleBase" id="RU004196"/>
    </source>
</evidence>
<dbReference type="InterPro" id="IPR012308">
    <property type="entry name" value="DNA_ligase_ATP-dep_N"/>
</dbReference>
<evidence type="ECO:0000256" key="1">
    <source>
        <dbReference type="ARBA" id="ARBA00004123"/>
    </source>
</evidence>
<dbReference type="AlphaFoldDB" id="A0ABD3RI80"/>
<evidence type="ECO:0000256" key="5">
    <source>
        <dbReference type="ARBA" id="ARBA00022705"/>
    </source>
</evidence>
<evidence type="ECO:0000256" key="6">
    <source>
        <dbReference type="ARBA" id="ARBA00022741"/>
    </source>
</evidence>
<dbReference type="EC" id="6.5.1.1" evidence="14"/>
<dbReference type="Pfam" id="PF01068">
    <property type="entry name" value="DNA_ligase_A_M"/>
    <property type="match status" value="1"/>
</dbReference>
<dbReference type="PROSITE" id="PS50160">
    <property type="entry name" value="DNA_LIGASE_A3"/>
    <property type="match status" value="1"/>
</dbReference>
<dbReference type="Pfam" id="PF04679">
    <property type="entry name" value="DNA_ligase_A_C"/>
    <property type="match status" value="1"/>
</dbReference>
<dbReference type="PROSITE" id="PS00697">
    <property type="entry name" value="DNA_LIGASE_A1"/>
    <property type="match status" value="1"/>
</dbReference>
<feature type="compositionally biased region" description="Acidic residues" evidence="16">
    <location>
        <begin position="372"/>
        <end position="383"/>
    </location>
</feature>
<evidence type="ECO:0000256" key="11">
    <source>
        <dbReference type="ARBA" id="ARBA00023242"/>
    </source>
</evidence>
<evidence type="ECO:0000256" key="9">
    <source>
        <dbReference type="ARBA" id="ARBA00023172"/>
    </source>
</evidence>
<protein>
    <recommendedName>
        <fullName evidence="14">DNA ligase</fullName>
        <ecNumber evidence="14">6.5.1.1</ecNumber>
    </recommendedName>
</protein>
<dbReference type="Gene3D" id="2.40.50.140">
    <property type="entry name" value="Nucleic acid-binding proteins"/>
    <property type="match status" value="1"/>
</dbReference>
<feature type="compositionally biased region" description="Low complexity" evidence="16">
    <location>
        <begin position="14"/>
        <end position="36"/>
    </location>
</feature>
<dbReference type="SUPFAM" id="SSF117018">
    <property type="entry name" value="ATP-dependent DNA ligase DNA-binding domain"/>
    <property type="match status" value="2"/>
</dbReference>